<dbReference type="RefSeq" id="WP_183346652.1">
    <property type="nucleotide sequence ID" value="NZ_BLXY01000002.1"/>
</dbReference>
<dbReference type="AlphaFoldDB" id="A0A6V8MUG5"/>
<dbReference type="Gene3D" id="3.40.50.2000">
    <property type="entry name" value="Glycogen Phosphorylase B"/>
    <property type="match status" value="2"/>
</dbReference>
<evidence type="ECO:0000259" key="1">
    <source>
        <dbReference type="Pfam" id="PF13579"/>
    </source>
</evidence>
<dbReference type="Pfam" id="PF13579">
    <property type="entry name" value="Glyco_trans_4_4"/>
    <property type="match status" value="1"/>
</dbReference>
<dbReference type="PANTHER" id="PTHR12526:SF622">
    <property type="entry name" value="GLYCOSYLTRANSFERASE (GROUP I)"/>
    <property type="match status" value="1"/>
</dbReference>
<comment type="caution">
    <text evidence="2">The sequence shown here is derived from an EMBL/GenBank/DDBJ whole genome shotgun (WGS) entry which is preliminary data.</text>
</comment>
<dbReference type="SUPFAM" id="SSF53756">
    <property type="entry name" value="UDP-Glycosyltransferase/glycogen phosphorylase"/>
    <property type="match status" value="1"/>
</dbReference>
<evidence type="ECO:0000313" key="3">
    <source>
        <dbReference type="Proteomes" id="UP000568888"/>
    </source>
</evidence>
<evidence type="ECO:0000313" key="2">
    <source>
        <dbReference type="EMBL" id="GFO63825.1"/>
    </source>
</evidence>
<sequence>MKKMNVWYLSAHDQPKGQSARTYEFCQELLKRGHRVTMFTNSYCHWTHQELLGPDEKWRIEEIEGIRVVWLRTIHYTGNGLKRGANMISNAWRSLQVARTLTDRPDVVVGPTVPLGTGWAASRIAEQNGAAFVFEVRDVWPIALVDDGGLSKNHPVYYAFRYLEKSLYKKAQRISATMPFVANHIAESGSDPAKVTWVPNGVNFERFAEYTGYDGGTGSPLVVMYIGGFGTAHDVITIVRAAKILQDQGVDDIRFVIIGNGPKKAECIREAQEAQLRQVEFRDPIPKADIPKVQMGSDILVAAVLDSPIYRFGLNLNKMFDYFASGRPVIFSGKAPNDPVAEAGAGFSIPPEQPAAMAEAILKLRAMQPAQRAEMGQKGRDYINDFDMSVLSGRMETLLMQAIQDKEAARCS</sequence>
<gene>
    <name evidence="2" type="ORF">GMPD_17440</name>
</gene>
<proteinExistence type="predicted"/>
<dbReference type="EMBL" id="BLXY01000002">
    <property type="protein sequence ID" value="GFO63825.1"/>
    <property type="molecule type" value="Genomic_DNA"/>
</dbReference>
<keyword evidence="2" id="KW-0808">Transferase</keyword>
<dbReference type="Proteomes" id="UP000568888">
    <property type="component" value="Unassembled WGS sequence"/>
</dbReference>
<name>A0A6V8MUG5_9BACT</name>
<dbReference type="GO" id="GO:0016757">
    <property type="term" value="F:glycosyltransferase activity"/>
    <property type="evidence" value="ECO:0007669"/>
    <property type="project" value="UniProtKB-ARBA"/>
</dbReference>
<accession>A0A6V8MUG5</accession>
<dbReference type="InterPro" id="IPR028098">
    <property type="entry name" value="Glyco_trans_4-like_N"/>
</dbReference>
<dbReference type="CDD" id="cd03794">
    <property type="entry name" value="GT4_WbuB-like"/>
    <property type="match status" value="1"/>
</dbReference>
<protein>
    <submittedName>
        <fullName evidence="2">Glycosyltransferase WbuB</fullName>
    </submittedName>
</protein>
<reference evidence="3" key="1">
    <citation type="submission" date="2020-06" db="EMBL/GenBank/DDBJ databases">
        <title>Draft genomic sequecing of Geomonas sp. Red736.</title>
        <authorList>
            <person name="Itoh H."/>
            <person name="Xu Z.X."/>
            <person name="Ushijima N."/>
            <person name="Masuda Y."/>
            <person name="Shiratori Y."/>
            <person name="Senoo K."/>
        </authorList>
    </citation>
    <scope>NUCLEOTIDE SEQUENCE [LARGE SCALE GENOMIC DNA]</scope>
    <source>
        <strain evidence="3">Red736</strain>
    </source>
</reference>
<organism evidence="2 3">
    <name type="scientific">Geomonas paludis</name>
    <dbReference type="NCBI Taxonomy" id="2740185"/>
    <lineage>
        <taxon>Bacteria</taxon>
        <taxon>Pseudomonadati</taxon>
        <taxon>Thermodesulfobacteriota</taxon>
        <taxon>Desulfuromonadia</taxon>
        <taxon>Geobacterales</taxon>
        <taxon>Geobacteraceae</taxon>
        <taxon>Geomonas</taxon>
    </lineage>
</organism>
<dbReference type="Pfam" id="PF13692">
    <property type="entry name" value="Glyco_trans_1_4"/>
    <property type="match status" value="1"/>
</dbReference>
<feature type="domain" description="Glycosyltransferase subfamily 4-like N-terminal" evidence="1">
    <location>
        <begin position="17"/>
        <end position="201"/>
    </location>
</feature>
<dbReference type="PANTHER" id="PTHR12526">
    <property type="entry name" value="GLYCOSYLTRANSFERASE"/>
    <property type="match status" value="1"/>
</dbReference>